<feature type="domain" description="USP" evidence="2">
    <location>
        <begin position="138"/>
        <end position="443"/>
    </location>
</feature>
<dbReference type="GO" id="GO:0005829">
    <property type="term" value="C:cytosol"/>
    <property type="evidence" value="ECO:0007669"/>
    <property type="project" value="TreeGrafter"/>
</dbReference>
<dbReference type="PANTHER" id="PTHR24006:SF677">
    <property type="entry name" value="UBIQUITIN CARBOXYL-TERMINAL HYDROLASE 19"/>
    <property type="match status" value="1"/>
</dbReference>
<dbReference type="FunFam" id="3.90.70.10:FF:000026">
    <property type="entry name" value="Ubiquitin carboxyl-terminal hydrolase 15"/>
    <property type="match status" value="1"/>
</dbReference>
<comment type="caution">
    <text evidence="3">The sequence shown here is derived from an EMBL/GenBank/DDBJ whole genome shotgun (WGS) entry which is preliminary data.</text>
</comment>
<sequence length="511" mass="57983">MFVNIVLSCSFSQNNLMVLKLVLGSCSRECQVAHWSDGHKQECQESKKQPVISAVQLDVVSNSENLKTLISKDDNSSERCLSEEETRAERQPAALSKTSRVVEIYSADGSLPNPSKILFPYDYFVELFCWSELELVPCGLVNCGNSCFANVVLQCLTFTQPLAAYLLQRCHKAECRRNDWCFMCELQDHVCRVKESQVPFSPLPIVSKISNIGNMGYGRQEDAHELMRFAIDSMQSICLDNVGREKAVDQRTQETTLIQHIFGGHLQSQVRCMQCHQESHKYENMMDLAVEIQGNVETLEDALEQFTMSEWLDGENKYKCDSCNAYVKAWKRLVVHEAPNILTVTLKRFQPGKFGKLNKRVSFPEELDISPFMSGEGDKPPLYQLYGVVVHVDMLNASFFGHYICYIKDFQGSWYKIDDSKVKEVDIDKVMQQRAYMLLYARSAARKAPIVTQRGTQLSRGTITNLYDSKKVASSNGNYPLPESISLGEVANGHGDNEEVFFREACDFLTQ</sequence>
<evidence type="ECO:0000313" key="3">
    <source>
        <dbReference type="EMBL" id="KAI5080452.1"/>
    </source>
</evidence>
<gene>
    <name evidence="3" type="ORF">GOP47_0003635</name>
</gene>
<dbReference type="InterPro" id="IPR028889">
    <property type="entry name" value="USP"/>
</dbReference>
<dbReference type="PANTHER" id="PTHR24006">
    <property type="entry name" value="UBIQUITIN CARBOXYL-TERMINAL HYDROLASE"/>
    <property type="match status" value="1"/>
</dbReference>
<comment type="similarity">
    <text evidence="1">Belongs to the peptidase C19 family.</text>
</comment>
<dbReference type="OrthoDB" id="420187at2759"/>
<dbReference type="InterPro" id="IPR001394">
    <property type="entry name" value="Peptidase_C19_UCH"/>
</dbReference>
<dbReference type="InterPro" id="IPR050164">
    <property type="entry name" value="Peptidase_C19"/>
</dbReference>
<dbReference type="Proteomes" id="UP000886520">
    <property type="component" value="Chromosome 4"/>
</dbReference>
<dbReference type="GO" id="GO:0004843">
    <property type="term" value="F:cysteine-type deubiquitinase activity"/>
    <property type="evidence" value="ECO:0007669"/>
    <property type="project" value="InterPro"/>
</dbReference>
<evidence type="ECO:0000259" key="2">
    <source>
        <dbReference type="PROSITE" id="PS50235"/>
    </source>
</evidence>
<dbReference type="PROSITE" id="PS50235">
    <property type="entry name" value="USP_3"/>
    <property type="match status" value="1"/>
</dbReference>
<dbReference type="Gene3D" id="3.90.70.10">
    <property type="entry name" value="Cysteine proteinases"/>
    <property type="match status" value="1"/>
</dbReference>
<accession>A0A9D4ZNR0</accession>
<dbReference type="InterPro" id="IPR018200">
    <property type="entry name" value="USP_CS"/>
</dbReference>
<dbReference type="EMBL" id="JABFUD020000004">
    <property type="protein sequence ID" value="KAI5080452.1"/>
    <property type="molecule type" value="Genomic_DNA"/>
</dbReference>
<dbReference type="PROSITE" id="PS00972">
    <property type="entry name" value="USP_1"/>
    <property type="match status" value="1"/>
</dbReference>
<dbReference type="CDD" id="cd02661">
    <property type="entry name" value="Peptidase_C19E"/>
    <property type="match status" value="1"/>
</dbReference>
<proteinExistence type="inferred from homology"/>
<name>A0A9D4ZNR0_ADICA</name>
<dbReference type="GO" id="GO:0005634">
    <property type="term" value="C:nucleus"/>
    <property type="evidence" value="ECO:0007669"/>
    <property type="project" value="TreeGrafter"/>
</dbReference>
<evidence type="ECO:0000256" key="1">
    <source>
        <dbReference type="ARBA" id="ARBA00009085"/>
    </source>
</evidence>
<protein>
    <recommendedName>
        <fullName evidence="2">USP domain-containing protein</fullName>
    </recommendedName>
</protein>
<reference evidence="3" key="1">
    <citation type="submission" date="2021-01" db="EMBL/GenBank/DDBJ databases">
        <title>Adiantum capillus-veneris genome.</title>
        <authorList>
            <person name="Fang Y."/>
            <person name="Liao Q."/>
        </authorList>
    </citation>
    <scope>NUCLEOTIDE SEQUENCE</scope>
    <source>
        <strain evidence="3">H3</strain>
        <tissue evidence="3">Leaf</tissue>
    </source>
</reference>
<keyword evidence="4" id="KW-1185">Reference proteome</keyword>
<dbReference type="GO" id="GO:0016579">
    <property type="term" value="P:protein deubiquitination"/>
    <property type="evidence" value="ECO:0007669"/>
    <property type="project" value="InterPro"/>
</dbReference>
<organism evidence="3 4">
    <name type="scientific">Adiantum capillus-veneris</name>
    <name type="common">Maidenhair fern</name>
    <dbReference type="NCBI Taxonomy" id="13818"/>
    <lineage>
        <taxon>Eukaryota</taxon>
        <taxon>Viridiplantae</taxon>
        <taxon>Streptophyta</taxon>
        <taxon>Embryophyta</taxon>
        <taxon>Tracheophyta</taxon>
        <taxon>Polypodiopsida</taxon>
        <taxon>Polypodiidae</taxon>
        <taxon>Polypodiales</taxon>
        <taxon>Pteridineae</taxon>
        <taxon>Pteridaceae</taxon>
        <taxon>Vittarioideae</taxon>
        <taxon>Adiantum</taxon>
    </lineage>
</organism>
<dbReference type="SUPFAM" id="SSF54001">
    <property type="entry name" value="Cysteine proteinases"/>
    <property type="match status" value="1"/>
</dbReference>
<dbReference type="InterPro" id="IPR038765">
    <property type="entry name" value="Papain-like_cys_pep_sf"/>
</dbReference>
<dbReference type="Pfam" id="PF00443">
    <property type="entry name" value="UCH"/>
    <property type="match status" value="1"/>
</dbReference>
<dbReference type="AlphaFoldDB" id="A0A9D4ZNR0"/>
<evidence type="ECO:0000313" key="4">
    <source>
        <dbReference type="Proteomes" id="UP000886520"/>
    </source>
</evidence>